<feature type="region of interest" description="Disordered" evidence="1">
    <location>
        <begin position="260"/>
        <end position="328"/>
    </location>
</feature>
<dbReference type="RefSeq" id="WP_277862106.1">
    <property type="nucleotide sequence ID" value="NZ_JARRAG010000002.1"/>
</dbReference>
<evidence type="ECO:0000259" key="2">
    <source>
        <dbReference type="Pfam" id="PF06812"/>
    </source>
</evidence>
<accession>A0ABT6FDX4</accession>
<feature type="compositionally biased region" description="Acidic residues" evidence="1">
    <location>
        <begin position="271"/>
        <end position="283"/>
    </location>
</feature>
<comment type="caution">
    <text evidence="3">The sequence shown here is derived from an EMBL/GenBank/DDBJ whole genome shotgun (WGS) entry which is preliminary data.</text>
</comment>
<dbReference type="InterPro" id="IPR017740">
    <property type="entry name" value="TssA-like"/>
</dbReference>
<dbReference type="Proteomes" id="UP001216907">
    <property type="component" value="Unassembled WGS sequence"/>
</dbReference>
<dbReference type="InterPro" id="IPR017739">
    <property type="entry name" value="T6SS-assoc_VCA0119"/>
</dbReference>
<name>A0ABT6FDX4_9BACT</name>
<dbReference type="PANTHER" id="PTHR37024:SF5">
    <property type="entry name" value="IMPA N-TERMINAL DOMAIN-CONTAINING PROTEIN"/>
    <property type="match status" value="1"/>
</dbReference>
<evidence type="ECO:0000256" key="1">
    <source>
        <dbReference type="SAM" id="MobiDB-lite"/>
    </source>
</evidence>
<evidence type="ECO:0000313" key="3">
    <source>
        <dbReference type="EMBL" id="MDG3005776.1"/>
    </source>
</evidence>
<dbReference type="PANTHER" id="PTHR37024">
    <property type="entry name" value="TYPE VI SECRETION SYSTEM DUF2094 AND IMPA-RELATED DOMAIN PROTEIN"/>
    <property type="match status" value="1"/>
</dbReference>
<protein>
    <submittedName>
        <fullName evidence="3">Type VI secretion system protein TssA</fullName>
    </submittedName>
</protein>
<feature type="compositionally biased region" description="Basic residues" evidence="1">
    <location>
        <begin position="309"/>
        <end position="318"/>
    </location>
</feature>
<feature type="domain" description="ImpA N-terminal" evidence="2">
    <location>
        <begin position="14"/>
        <end position="127"/>
    </location>
</feature>
<dbReference type="NCBIfam" id="TIGR03363">
    <property type="entry name" value="VI_chp_8"/>
    <property type="match status" value="1"/>
</dbReference>
<organism evidence="3 4">
    <name type="scientific">Paludisphaera mucosa</name>
    <dbReference type="NCBI Taxonomy" id="3030827"/>
    <lineage>
        <taxon>Bacteria</taxon>
        <taxon>Pseudomonadati</taxon>
        <taxon>Planctomycetota</taxon>
        <taxon>Planctomycetia</taxon>
        <taxon>Isosphaerales</taxon>
        <taxon>Isosphaeraceae</taxon>
        <taxon>Paludisphaera</taxon>
    </lineage>
</organism>
<reference evidence="3 4" key="1">
    <citation type="submission" date="2023-03" db="EMBL/GenBank/DDBJ databases">
        <title>Paludisphaera mucosa sp. nov. a novel planctomycete from northern fen.</title>
        <authorList>
            <person name="Ivanova A."/>
        </authorList>
    </citation>
    <scope>NUCLEOTIDE SEQUENCE [LARGE SCALE GENOMIC DNA]</scope>
    <source>
        <strain evidence="3 4">Pla2</strain>
    </source>
</reference>
<keyword evidence="4" id="KW-1185">Reference proteome</keyword>
<dbReference type="Pfam" id="PF06812">
    <property type="entry name" value="ImpA_N"/>
    <property type="match status" value="1"/>
</dbReference>
<dbReference type="EMBL" id="JARRAG010000002">
    <property type="protein sequence ID" value="MDG3005776.1"/>
    <property type="molecule type" value="Genomic_DNA"/>
</dbReference>
<proteinExistence type="predicted"/>
<dbReference type="Pfam" id="PF16989">
    <property type="entry name" value="T6SS_VasJ"/>
    <property type="match status" value="1"/>
</dbReference>
<evidence type="ECO:0000313" key="4">
    <source>
        <dbReference type="Proteomes" id="UP001216907"/>
    </source>
</evidence>
<sequence length="634" mass="70290">MSEPAVLDVDELVEPISESDAVGEYLRWEDEYADLEEARRADEDAGADGVWSRDKKTSDWRAILSLGSRLLRERSKDLQIAAWVAEACSHQHGLVGVRDGLRLVLALQERYWDELHPERGDLELREGVYEFIDHDRVLPLLVRGVPVTYVPSAPDYTYTFLDYEASRKTEILANSKFENEEHRADALEGRLTGERFEEAVHATERSFYETYLATCEECLAVVEQINQGIAGRWKGPNRPRLSKLETALLGCKKLARQILARKPDDRPPPEPETEPEAVDDGWGDSESHDAEVSQYGWSESESEVEAPKPSRRPARRRAAGAPSTPEDARDQIAEAAHFLRGQDPADPTPYLVVRALALGGLYQPDGLDPSRLPPPSSEVREKLFLASREGDEDSWKAMLDEAEQALGRPEGRGWLDLHTYASTALAGLGLEDPLRACKSLLKACLKDHEGWVEAPLRDGTPCASPATRSWLTETGLIGEPASEPVVDLSRIGPAYVEPAAEDDGASASRPAAAVDAWDVAQDHLRNGEVAEALAVMARASRQAESGRERFLRALQQAELCLALNRDALALPILENLAARIDDQKLDQWEGAGLCARVFSSLYRCLRGRDEARAAIIHHRLCQLDIGLAIRLENM</sequence>
<dbReference type="InterPro" id="IPR010657">
    <property type="entry name" value="ImpA_N"/>
</dbReference>
<gene>
    <name evidence="3" type="primary">tssA</name>
    <name evidence="3" type="ORF">PZE19_18470</name>
</gene>